<dbReference type="InterPro" id="IPR013785">
    <property type="entry name" value="Aldolase_TIM"/>
</dbReference>
<dbReference type="Pfam" id="PF13186">
    <property type="entry name" value="SPASM"/>
    <property type="match status" value="1"/>
</dbReference>
<dbReference type="EMBL" id="CP154622">
    <property type="protein sequence ID" value="XAM40296.1"/>
    <property type="molecule type" value="Genomic_DNA"/>
</dbReference>
<evidence type="ECO:0000259" key="1">
    <source>
        <dbReference type="Pfam" id="PF13186"/>
    </source>
</evidence>
<dbReference type="Gene3D" id="3.20.20.70">
    <property type="entry name" value="Aldolase class I"/>
    <property type="match status" value="1"/>
</dbReference>
<name>A0ABZ3FC27_9FIRM</name>
<proteinExistence type="predicted"/>
<gene>
    <name evidence="2" type="ORF">TPELB_05980</name>
</gene>
<dbReference type="InterPro" id="IPR023885">
    <property type="entry name" value="4Fe4S-binding_SPASM_dom"/>
</dbReference>
<accession>A0ABZ3FC27</accession>
<organism evidence="2 3">
    <name type="scientific">Terrisporobacter petrolearius</name>
    <dbReference type="NCBI Taxonomy" id="1460447"/>
    <lineage>
        <taxon>Bacteria</taxon>
        <taxon>Bacillati</taxon>
        <taxon>Bacillota</taxon>
        <taxon>Clostridia</taxon>
        <taxon>Peptostreptococcales</taxon>
        <taxon>Peptostreptococcaceae</taxon>
        <taxon>Terrisporobacter</taxon>
    </lineage>
</organism>
<dbReference type="Proteomes" id="UP001477947">
    <property type="component" value="Chromosome"/>
</dbReference>
<protein>
    <recommendedName>
        <fullName evidence="1">4Fe4S-binding SPASM domain-containing protein</fullName>
    </recommendedName>
</protein>
<feature type="domain" description="4Fe4S-binding SPASM" evidence="1">
    <location>
        <begin position="17"/>
        <end position="62"/>
    </location>
</feature>
<sequence>MHGVLHSSNTYLFDEKRKVYHHSFGSALEDSLENIWKKEDYYVFREKVSKFNFSPCVICGGCENWKENKEDALVIQSLRVELFFGLKES</sequence>
<reference evidence="2 3" key="1">
    <citation type="submission" date="2024-04" db="EMBL/GenBank/DDBJ databases">
        <title>Isolation and characterization of novel acetogenic strains of the genera Terrisporobacter and Acetoanaerobium.</title>
        <authorList>
            <person name="Boeer T."/>
            <person name="Schueler M.A."/>
            <person name="Lueschen A."/>
            <person name="Eysell L."/>
            <person name="Droege J."/>
            <person name="Heinemann M."/>
            <person name="Engelhardt L."/>
            <person name="Basen M."/>
            <person name="Daniel R."/>
        </authorList>
    </citation>
    <scope>NUCLEOTIDE SEQUENCE [LARGE SCALE GENOMIC DNA]</scope>
    <source>
        <strain evidence="2 3">ELB</strain>
    </source>
</reference>
<keyword evidence="3" id="KW-1185">Reference proteome</keyword>
<evidence type="ECO:0000313" key="2">
    <source>
        <dbReference type="EMBL" id="XAM40296.1"/>
    </source>
</evidence>
<evidence type="ECO:0000313" key="3">
    <source>
        <dbReference type="Proteomes" id="UP001477947"/>
    </source>
</evidence>